<proteinExistence type="predicted"/>
<keyword evidence="2" id="KW-1185">Reference proteome</keyword>
<name>A0A067PYU8_9AGAM</name>
<organism evidence="1 2">
    <name type="scientific">Jaapia argillacea MUCL 33604</name>
    <dbReference type="NCBI Taxonomy" id="933084"/>
    <lineage>
        <taxon>Eukaryota</taxon>
        <taxon>Fungi</taxon>
        <taxon>Dikarya</taxon>
        <taxon>Basidiomycota</taxon>
        <taxon>Agaricomycotina</taxon>
        <taxon>Agaricomycetes</taxon>
        <taxon>Agaricomycetidae</taxon>
        <taxon>Jaapiales</taxon>
        <taxon>Jaapiaceae</taxon>
        <taxon>Jaapia</taxon>
    </lineage>
</organism>
<dbReference type="Proteomes" id="UP000027265">
    <property type="component" value="Unassembled WGS sequence"/>
</dbReference>
<sequence>SRLNRELTDLRKEIAVAKTRESAVLEELRKLNAPIILETKSEAPQPDVRHEIGLRKAAEAEAEQERGKRLTAEVRLRDVERECHHPFVVPALMQAFLEVSKITDAAML</sequence>
<evidence type="ECO:0000313" key="1">
    <source>
        <dbReference type="EMBL" id="KDQ55526.1"/>
    </source>
</evidence>
<feature type="non-terminal residue" evidence="1">
    <location>
        <position position="1"/>
    </location>
</feature>
<dbReference type="HOGENOM" id="CLU_2203227_0_0_1"/>
<evidence type="ECO:0000313" key="2">
    <source>
        <dbReference type="Proteomes" id="UP000027265"/>
    </source>
</evidence>
<dbReference type="InParanoid" id="A0A067PYU8"/>
<protein>
    <submittedName>
        <fullName evidence="1">Uncharacterized protein</fullName>
    </submittedName>
</protein>
<reference evidence="2" key="1">
    <citation type="journal article" date="2014" name="Proc. Natl. Acad. Sci. U.S.A.">
        <title>Extensive sampling of basidiomycete genomes demonstrates inadequacy of the white-rot/brown-rot paradigm for wood decay fungi.</title>
        <authorList>
            <person name="Riley R."/>
            <person name="Salamov A.A."/>
            <person name="Brown D.W."/>
            <person name="Nagy L.G."/>
            <person name="Floudas D."/>
            <person name="Held B.W."/>
            <person name="Levasseur A."/>
            <person name="Lombard V."/>
            <person name="Morin E."/>
            <person name="Otillar R."/>
            <person name="Lindquist E.A."/>
            <person name="Sun H."/>
            <person name="LaButti K.M."/>
            <person name="Schmutz J."/>
            <person name="Jabbour D."/>
            <person name="Luo H."/>
            <person name="Baker S.E."/>
            <person name="Pisabarro A.G."/>
            <person name="Walton J.D."/>
            <person name="Blanchette R.A."/>
            <person name="Henrissat B."/>
            <person name="Martin F."/>
            <person name="Cullen D."/>
            <person name="Hibbett D.S."/>
            <person name="Grigoriev I.V."/>
        </authorList>
    </citation>
    <scope>NUCLEOTIDE SEQUENCE [LARGE SCALE GENOMIC DNA]</scope>
    <source>
        <strain evidence="2">MUCL 33604</strain>
    </source>
</reference>
<dbReference type="STRING" id="933084.A0A067PYU8"/>
<dbReference type="OrthoDB" id="3070390at2759"/>
<dbReference type="AlphaFoldDB" id="A0A067PYU8"/>
<gene>
    <name evidence="1" type="ORF">JAAARDRAFT_133980</name>
</gene>
<dbReference type="EMBL" id="KL197725">
    <property type="protein sequence ID" value="KDQ55526.1"/>
    <property type="molecule type" value="Genomic_DNA"/>
</dbReference>
<accession>A0A067PYU8</accession>